<evidence type="ECO:0000313" key="4">
    <source>
        <dbReference type="Proteomes" id="UP000186168"/>
    </source>
</evidence>
<protein>
    <submittedName>
        <fullName evidence="3">Histidine kinase</fullName>
    </submittedName>
</protein>
<keyword evidence="2" id="KW-0732">Signal</keyword>
<feature type="chain" id="PRO_5038389746" evidence="2">
    <location>
        <begin position="21"/>
        <end position="194"/>
    </location>
</feature>
<evidence type="ECO:0000256" key="1">
    <source>
        <dbReference type="SAM" id="MobiDB-lite"/>
    </source>
</evidence>
<keyword evidence="4" id="KW-1185">Reference proteome</keyword>
<organism evidence="3 4">
    <name type="scientific">Streptomyces sparsogenes DSM 40356</name>
    <dbReference type="NCBI Taxonomy" id="1331668"/>
    <lineage>
        <taxon>Bacteria</taxon>
        <taxon>Bacillati</taxon>
        <taxon>Actinomycetota</taxon>
        <taxon>Actinomycetes</taxon>
        <taxon>Kitasatosporales</taxon>
        <taxon>Streptomycetaceae</taxon>
        <taxon>Streptomyces</taxon>
    </lineage>
</organism>
<comment type="caution">
    <text evidence="3">The sequence shown here is derived from an EMBL/GenBank/DDBJ whole genome shotgun (WGS) entry which is preliminary data.</text>
</comment>
<dbReference type="AlphaFoldDB" id="A0A1R1S611"/>
<dbReference type="GO" id="GO:0016301">
    <property type="term" value="F:kinase activity"/>
    <property type="evidence" value="ECO:0007669"/>
    <property type="project" value="UniProtKB-KW"/>
</dbReference>
<keyword evidence="3" id="KW-0418">Kinase</keyword>
<evidence type="ECO:0000313" key="3">
    <source>
        <dbReference type="EMBL" id="OMI33724.1"/>
    </source>
</evidence>
<reference evidence="3 4" key="1">
    <citation type="submission" date="2013-05" db="EMBL/GenBank/DDBJ databases">
        <title>Genome sequence of Streptomyces sparsogenes DSM 40356.</title>
        <authorList>
            <person name="Coyne S."/>
            <person name="Seebeck F.P."/>
        </authorList>
    </citation>
    <scope>NUCLEOTIDE SEQUENCE [LARGE SCALE GENOMIC DNA]</scope>
    <source>
        <strain evidence="3 4">DSM 40356</strain>
    </source>
</reference>
<dbReference type="Proteomes" id="UP000186168">
    <property type="component" value="Unassembled WGS sequence"/>
</dbReference>
<feature type="non-terminal residue" evidence="3">
    <location>
        <position position="194"/>
    </location>
</feature>
<evidence type="ECO:0000256" key="2">
    <source>
        <dbReference type="SAM" id="SignalP"/>
    </source>
</evidence>
<keyword evidence="3" id="KW-0808">Transferase</keyword>
<dbReference type="EMBL" id="ASQP01000514">
    <property type="protein sequence ID" value="OMI33724.1"/>
    <property type="molecule type" value="Genomic_DNA"/>
</dbReference>
<gene>
    <name evidence="3" type="ORF">SPAR_39877</name>
</gene>
<proteinExistence type="predicted"/>
<name>A0A1R1S611_9ACTN</name>
<sequence>MSFRLRALALVMLLVVAATAATAWLTLRQASRQANETAAADRADINRVTGELRQYGLRHGTWDGVAPAVRELATATGQRIRITTTTGSGAVVADSDVLMGREPRRTGPGAPLLVDPRPELRLPAGLAPVAAFKTTALEIARYRSGTAYAACLTRAGTEVTVGRDEHGVPTYAAGRRTGGGGTPASDGPCRRAKT</sequence>
<accession>A0A1R1S611</accession>
<feature type="region of interest" description="Disordered" evidence="1">
    <location>
        <begin position="168"/>
        <end position="194"/>
    </location>
</feature>
<feature type="signal peptide" evidence="2">
    <location>
        <begin position="1"/>
        <end position="20"/>
    </location>
</feature>